<comment type="caution">
    <text evidence="2">The sequence shown here is derived from an EMBL/GenBank/DDBJ whole genome shotgun (WGS) entry which is preliminary data.</text>
</comment>
<reference evidence="2 3" key="1">
    <citation type="submission" date="2024-02" db="EMBL/GenBank/DDBJ databases">
        <title>First report Erwinia aphidicola in onion in Chile.</title>
        <authorList>
            <person name="Valenzuela M."/>
            <person name="Pena M."/>
            <person name="Dutta B."/>
        </authorList>
    </citation>
    <scope>NUCLEOTIDE SEQUENCE [LARGE SCALE GENOMIC DNA]</scope>
    <source>
        <strain evidence="2 3">QCJ3A</strain>
    </source>
</reference>
<evidence type="ECO:0000259" key="1">
    <source>
        <dbReference type="Pfam" id="PF00419"/>
    </source>
</evidence>
<dbReference type="InterPro" id="IPR050263">
    <property type="entry name" value="Bact_Fimbrial_Adh_Pro"/>
</dbReference>
<dbReference type="PANTHER" id="PTHR33420:SF10">
    <property type="entry name" value="FIMBRIAE MAJOR SUBUNIT"/>
    <property type="match status" value="1"/>
</dbReference>
<evidence type="ECO:0000313" key="3">
    <source>
        <dbReference type="Proteomes" id="UP001306592"/>
    </source>
</evidence>
<protein>
    <submittedName>
        <fullName evidence="2">Fimbrial protein</fullName>
    </submittedName>
</protein>
<dbReference type="Pfam" id="PF00419">
    <property type="entry name" value="Fimbrial"/>
    <property type="match status" value="1"/>
</dbReference>
<name>A0ABU8DH64_ERWAP</name>
<accession>A0ABU8DH64</accession>
<dbReference type="InterPro" id="IPR036937">
    <property type="entry name" value="Adhesion_dom_fimbrial_sf"/>
</dbReference>
<dbReference type="RefSeq" id="WP_336203311.1">
    <property type="nucleotide sequence ID" value="NZ_JBANEI010000010.1"/>
</dbReference>
<dbReference type="InterPro" id="IPR008966">
    <property type="entry name" value="Adhesion_dom_sf"/>
</dbReference>
<gene>
    <name evidence="2" type="ORF">V8N49_14410</name>
</gene>
<sequence>MPLSKFTIGEVGIFRVIFIFAALSGQLILSADACLTDCAIDVSFTGKYTEETCEVLVNNGSDNGVVTLPQISTNSLKNNASEAGSTPFDIALKNCPANRSVTLFFNSHLSSFDSVTGNLINNTIDKTYSLNVQIRVRKEDGSQVFIDNSSTGQTYLIPESAEPISHRFVASYYALGDSAVTAGKIQTIAGVELDYK</sequence>
<dbReference type="EMBL" id="JBANEI010000010">
    <property type="protein sequence ID" value="MEI2682847.1"/>
    <property type="molecule type" value="Genomic_DNA"/>
</dbReference>
<organism evidence="2 3">
    <name type="scientific">Erwinia aphidicola</name>
    <dbReference type="NCBI Taxonomy" id="68334"/>
    <lineage>
        <taxon>Bacteria</taxon>
        <taxon>Pseudomonadati</taxon>
        <taxon>Pseudomonadota</taxon>
        <taxon>Gammaproteobacteria</taxon>
        <taxon>Enterobacterales</taxon>
        <taxon>Erwiniaceae</taxon>
        <taxon>Erwinia</taxon>
    </lineage>
</organism>
<keyword evidence="3" id="KW-1185">Reference proteome</keyword>
<dbReference type="Gene3D" id="2.60.40.1090">
    <property type="entry name" value="Fimbrial-type adhesion domain"/>
    <property type="match status" value="1"/>
</dbReference>
<feature type="domain" description="Fimbrial-type adhesion" evidence="1">
    <location>
        <begin position="43"/>
        <end position="196"/>
    </location>
</feature>
<dbReference type="InterPro" id="IPR000259">
    <property type="entry name" value="Adhesion_dom_fimbrial"/>
</dbReference>
<evidence type="ECO:0000313" key="2">
    <source>
        <dbReference type="EMBL" id="MEI2682847.1"/>
    </source>
</evidence>
<dbReference type="SUPFAM" id="SSF49401">
    <property type="entry name" value="Bacterial adhesins"/>
    <property type="match status" value="1"/>
</dbReference>
<proteinExistence type="predicted"/>
<dbReference type="PANTHER" id="PTHR33420">
    <property type="entry name" value="FIMBRIAL SUBUNIT ELFA-RELATED"/>
    <property type="match status" value="1"/>
</dbReference>
<dbReference type="Proteomes" id="UP001306592">
    <property type="component" value="Unassembled WGS sequence"/>
</dbReference>